<dbReference type="CDD" id="cd01335">
    <property type="entry name" value="Radical_SAM"/>
    <property type="match status" value="1"/>
</dbReference>
<dbReference type="Proteomes" id="UP000095751">
    <property type="component" value="Unassembled WGS sequence"/>
</dbReference>
<dbReference type="PANTHER" id="PTHR43020:SF2">
    <property type="entry name" value="MITOCHONDRIAL TRNA METHYLTHIOTRANSFERASE CDK5RAP1"/>
    <property type="match status" value="1"/>
</dbReference>
<dbReference type="InterPro" id="IPR006638">
    <property type="entry name" value="Elp3/MiaA/NifB-like_rSAM"/>
</dbReference>
<evidence type="ECO:0000256" key="2">
    <source>
        <dbReference type="ARBA" id="ARBA00022485"/>
    </source>
</evidence>
<evidence type="ECO:0000256" key="6">
    <source>
        <dbReference type="ARBA" id="ARBA00023014"/>
    </source>
</evidence>
<feature type="domain" description="TRAM" evidence="7">
    <location>
        <begin position="408"/>
        <end position="469"/>
    </location>
</feature>
<dbReference type="PROSITE" id="PS50926">
    <property type="entry name" value="TRAM"/>
    <property type="match status" value="1"/>
</dbReference>
<feature type="domain" description="MTTase N-terminal" evidence="8">
    <location>
        <begin position="1"/>
        <end position="135"/>
    </location>
</feature>
<dbReference type="FunFam" id="3.40.50.12160:FF:000003">
    <property type="entry name" value="CDK5 regulatory subunit-associated protein 1"/>
    <property type="match status" value="1"/>
</dbReference>
<dbReference type="SUPFAM" id="SSF102114">
    <property type="entry name" value="Radical SAM enzymes"/>
    <property type="match status" value="1"/>
</dbReference>
<gene>
    <name evidence="10" type="ORF">FRACYDRAFT_148212</name>
</gene>
<keyword evidence="4" id="KW-0479">Metal-binding</keyword>
<dbReference type="OrthoDB" id="190098at2759"/>
<dbReference type="Gene3D" id="3.80.30.20">
    <property type="entry name" value="tm_1862 like domain"/>
    <property type="match status" value="1"/>
</dbReference>
<dbReference type="InParanoid" id="A0A1E7ET31"/>
<dbReference type="PROSITE" id="PS51449">
    <property type="entry name" value="MTTASE_N"/>
    <property type="match status" value="1"/>
</dbReference>
<evidence type="ECO:0000256" key="3">
    <source>
        <dbReference type="ARBA" id="ARBA00022691"/>
    </source>
</evidence>
<organism evidence="10 11">
    <name type="scientific">Fragilariopsis cylindrus CCMP1102</name>
    <dbReference type="NCBI Taxonomy" id="635003"/>
    <lineage>
        <taxon>Eukaryota</taxon>
        <taxon>Sar</taxon>
        <taxon>Stramenopiles</taxon>
        <taxon>Ochrophyta</taxon>
        <taxon>Bacillariophyta</taxon>
        <taxon>Bacillariophyceae</taxon>
        <taxon>Bacillariophycidae</taxon>
        <taxon>Bacillariales</taxon>
        <taxon>Bacillariaceae</taxon>
        <taxon>Fragilariopsis</taxon>
    </lineage>
</organism>
<dbReference type="Gene3D" id="3.40.50.12160">
    <property type="entry name" value="Methylthiotransferase, N-terminal domain"/>
    <property type="match status" value="1"/>
</dbReference>
<evidence type="ECO:0000313" key="11">
    <source>
        <dbReference type="Proteomes" id="UP000095751"/>
    </source>
</evidence>
<dbReference type="SFLD" id="SFLDS00029">
    <property type="entry name" value="Radical_SAM"/>
    <property type="match status" value="1"/>
</dbReference>
<evidence type="ECO:0000256" key="5">
    <source>
        <dbReference type="ARBA" id="ARBA00023004"/>
    </source>
</evidence>
<dbReference type="Pfam" id="PF01938">
    <property type="entry name" value="TRAM"/>
    <property type="match status" value="1"/>
</dbReference>
<dbReference type="InterPro" id="IPR020612">
    <property type="entry name" value="Methylthiotransferase_CS"/>
</dbReference>
<dbReference type="InterPro" id="IPR023404">
    <property type="entry name" value="rSAM_horseshoe"/>
</dbReference>
<protein>
    <recommendedName>
        <fullName evidence="12">tRNA (N6-isopentenyl adenosine(37)-C2)-methylthiotransferase MiaB</fullName>
    </recommendedName>
</protein>
<dbReference type="SFLD" id="SFLDG01061">
    <property type="entry name" value="methylthiotransferase"/>
    <property type="match status" value="1"/>
</dbReference>
<dbReference type="GO" id="GO:0035600">
    <property type="term" value="P:tRNA methylthiolation"/>
    <property type="evidence" value="ECO:0007669"/>
    <property type="project" value="TreeGrafter"/>
</dbReference>
<accession>A0A1E7ET31</accession>
<keyword evidence="11" id="KW-1185">Reference proteome</keyword>
<dbReference type="SFLD" id="SFLDG01082">
    <property type="entry name" value="B12-binding_domain_containing"/>
    <property type="match status" value="1"/>
</dbReference>
<dbReference type="KEGG" id="fcy:FRACYDRAFT_148212"/>
<comment type="cofactor">
    <cofactor evidence="1">
        <name>[4Fe-4S] cluster</name>
        <dbReference type="ChEBI" id="CHEBI:49883"/>
    </cofactor>
</comment>
<keyword evidence="3" id="KW-0949">S-adenosyl-L-methionine</keyword>
<evidence type="ECO:0008006" key="12">
    <source>
        <dbReference type="Google" id="ProtNLM"/>
    </source>
</evidence>
<dbReference type="GO" id="GO:0046872">
    <property type="term" value="F:metal ion binding"/>
    <property type="evidence" value="ECO:0007669"/>
    <property type="project" value="UniProtKB-KW"/>
</dbReference>
<dbReference type="NCBIfam" id="TIGR00089">
    <property type="entry name" value="MiaB/RimO family radical SAM methylthiotransferase"/>
    <property type="match status" value="1"/>
</dbReference>
<sequence>YAIQTNGCQMNVADSERLEGILQNELGLQPINMDESYRPVNKVELNTADVIIFNTCSIRDHAEQKLYDALGPFRARKRQKQVEGDTSNSDFALIVTGCVAQQEGLRLLQKIPEIDVVLGPQYVPYLSEVLTKIEWGYQFCLTEPTIIIDNYKTNYDGSTSIRAWVNVIYGCNEHCTYCVVPATRGMEQSRSMESILEECLDLINNRGYKEVTLLGQNIDAYGRDMVPKRSFADLLHYLNSNLSSITSKCRLRYVTSHPRYFSDRVIDAVSTLPSVCECFHMPFQAGDNDVLRRMRRGYTYESYMKIIHKIRTASPDAAITADVIVGFPGETEEAFQRTLDLMDEVKFDNLNSFAYSARPNTEAATWTNDDATTTTSTTATSTTIDLTTAERLARVQELAVRNGLERSQRYLGRVIEVLVEDKNPRNNGQVMGRTRQGRQVFFDGSIDELKGEFVNVEIIEARTWSLMGR</sequence>
<dbReference type="InterPro" id="IPR038135">
    <property type="entry name" value="Methylthiotransferase_N_sf"/>
</dbReference>
<dbReference type="InterPro" id="IPR013848">
    <property type="entry name" value="Methylthiotransferase_N"/>
</dbReference>
<keyword evidence="2" id="KW-0004">4Fe-4S</keyword>
<evidence type="ECO:0000313" key="10">
    <source>
        <dbReference type="EMBL" id="OEU09121.1"/>
    </source>
</evidence>
<proteinExistence type="predicted"/>
<dbReference type="GO" id="GO:0035596">
    <property type="term" value="F:methylthiotransferase activity"/>
    <property type="evidence" value="ECO:0007669"/>
    <property type="project" value="InterPro"/>
</dbReference>
<evidence type="ECO:0000256" key="1">
    <source>
        <dbReference type="ARBA" id="ARBA00001966"/>
    </source>
</evidence>
<dbReference type="InterPro" id="IPR007197">
    <property type="entry name" value="rSAM"/>
</dbReference>
<feature type="non-terminal residue" evidence="10">
    <location>
        <position position="1"/>
    </location>
</feature>
<dbReference type="SMART" id="SM00729">
    <property type="entry name" value="Elp3"/>
    <property type="match status" value="1"/>
</dbReference>
<evidence type="ECO:0000256" key="4">
    <source>
        <dbReference type="ARBA" id="ARBA00022723"/>
    </source>
</evidence>
<reference evidence="10 11" key="1">
    <citation type="submission" date="2016-09" db="EMBL/GenBank/DDBJ databases">
        <title>Extensive genetic diversity and differential bi-allelic expression allows diatom success in the polar Southern Ocean.</title>
        <authorList>
            <consortium name="DOE Joint Genome Institute"/>
            <person name="Mock T."/>
            <person name="Otillar R.P."/>
            <person name="Strauss J."/>
            <person name="Dupont C."/>
            <person name="Frickenhaus S."/>
            <person name="Maumus F."/>
            <person name="Mcmullan M."/>
            <person name="Sanges R."/>
            <person name="Schmutz J."/>
            <person name="Toseland A."/>
            <person name="Valas R."/>
            <person name="Veluchamy A."/>
            <person name="Ward B.J."/>
            <person name="Allen A."/>
            <person name="Barry K."/>
            <person name="Falciatore A."/>
            <person name="Ferrante M."/>
            <person name="Fortunato A.E."/>
            <person name="Gloeckner G."/>
            <person name="Gruber A."/>
            <person name="Hipkin R."/>
            <person name="Janech M."/>
            <person name="Kroth P."/>
            <person name="Leese F."/>
            <person name="Lindquist E."/>
            <person name="Lyon B.R."/>
            <person name="Martin J."/>
            <person name="Mayer C."/>
            <person name="Parker M."/>
            <person name="Quesneville H."/>
            <person name="Raymond J."/>
            <person name="Uhlig C."/>
            <person name="Valentin K.U."/>
            <person name="Worden A.Z."/>
            <person name="Armbrust E.V."/>
            <person name="Bowler C."/>
            <person name="Green B."/>
            <person name="Moulton V."/>
            <person name="Van Oosterhout C."/>
            <person name="Grigoriev I."/>
        </authorList>
    </citation>
    <scope>NUCLEOTIDE SEQUENCE [LARGE SCALE GENOMIC DNA]</scope>
    <source>
        <strain evidence="10 11">CCMP1102</strain>
    </source>
</reference>
<dbReference type="PROSITE" id="PS51918">
    <property type="entry name" value="RADICAL_SAM"/>
    <property type="match status" value="1"/>
</dbReference>
<keyword evidence="6" id="KW-0411">Iron-sulfur</keyword>
<evidence type="ECO:0000259" key="7">
    <source>
        <dbReference type="PROSITE" id="PS50926"/>
    </source>
</evidence>
<dbReference type="PROSITE" id="PS01278">
    <property type="entry name" value="MTTASE_RADICAL"/>
    <property type="match status" value="1"/>
</dbReference>
<name>A0A1E7ET31_9STRA</name>
<feature type="non-terminal residue" evidence="10">
    <location>
        <position position="469"/>
    </location>
</feature>
<dbReference type="Pfam" id="PF04055">
    <property type="entry name" value="Radical_SAM"/>
    <property type="match status" value="1"/>
</dbReference>
<dbReference type="EMBL" id="KV784377">
    <property type="protein sequence ID" value="OEU09121.1"/>
    <property type="molecule type" value="Genomic_DNA"/>
</dbReference>
<dbReference type="NCBIfam" id="TIGR01574">
    <property type="entry name" value="miaB-methiolase"/>
    <property type="match status" value="1"/>
</dbReference>
<evidence type="ECO:0000259" key="9">
    <source>
        <dbReference type="PROSITE" id="PS51918"/>
    </source>
</evidence>
<keyword evidence="5" id="KW-0408">Iron</keyword>
<dbReference type="FunFam" id="3.80.30.20:FF:000001">
    <property type="entry name" value="tRNA-2-methylthio-N(6)-dimethylallyladenosine synthase 2"/>
    <property type="match status" value="1"/>
</dbReference>
<dbReference type="InterPro" id="IPR002792">
    <property type="entry name" value="TRAM_dom"/>
</dbReference>
<dbReference type="Pfam" id="PF00919">
    <property type="entry name" value="UPF0004"/>
    <property type="match status" value="1"/>
</dbReference>
<evidence type="ECO:0000259" key="8">
    <source>
        <dbReference type="PROSITE" id="PS51449"/>
    </source>
</evidence>
<dbReference type="AlphaFoldDB" id="A0A1E7ET31"/>
<dbReference type="InterPro" id="IPR058240">
    <property type="entry name" value="rSAM_sf"/>
</dbReference>
<dbReference type="InterPro" id="IPR005839">
    <property type="entry name" value="Methylthiotransferase"/>
</dbReference>
<dbReference type="PANTHER" id="PTHR43020">
    <property type="entry name" value="CDK5 REGULATORY SUBUNIT-ASSOCIATED PROTEIN 1"/>
    <property type="match status" value="1"/>
</dbReference>
<dbReference type="GO" id="GO:0051539">
    <property type="term" value="F:4 iron, 4 sulfur cluster binding"/>
    <property type="evidence" value="ECO:0007669"/>
    <property type="project" value="UniProtKB-KW"/>
</dbReference>
<feature type="domain" description="Radical SAM core" evidence="9">
    <location>
        <begin position="157"/>
        <end position="405"/>
    </location>
</feature>